<dbReference type="InterPro" id="IPR003018">
    <property type="entry name" value="GAF"/>
</dbReference>
<dbReference type="FunFam" id="3.30.565.10:FF:000006">
    <property type="entry name" value="Sensor histidine kinase WalK"/>
    <property type="match status" value="1"/>
</dbReference>
<accession>A0A934WZA1</accession>
<dbReference type="Pfam" id="PF08447">
    <property type="entry name" value="PAS_3"/>
    <property type="match status" value="2"/>
</dbReference>
<evidence type="ECO:0000259" key="7">
    <source>
        <dbReference type="PROSITE" id="PS50112"/>
    </source>
</evidence>
<organism evidence="9 10">
    <name type="scientific">Marivirga aurantiaca</name>
    <dbReference type="NCBI Taxonomy" id="2802615"/>
    <lineage>
        <taxon>Bacteria</taxon>
        <taxon>Pseudomonadati</taxon>
        <taxon>Bacteroidota</taxon>
        <taxon>Cytophagia</taxon>
        <taxon>Cytophagales</taxon>
        <taxon>Marivirgaceae</taxon>
        <taxon>Marivirga</taxon>
    </lineage>
</organism>
<feature type="domain" description="PAC" evidence="8">
    <location>
        <begin position="611"/>
        <end position="665"/>
    </location>
</feature>
<dbReference type="SMART" id="SM00086">
    <property type="entry name" value="PAC"/>
    <property type="match status" value="5"/>
</dbReference>
<dbReference type="PROSITE" id="PS50113">
    <property type="entry name" value="PAC"/>
    <property type="match status" value="4"/>
</dbReference>
<dbReference type="SMART" id="SM00065">
    <property type="entry name" value="GAF"/>
    <property type="match status" value="1"/>
</dbReference>
<dbReference type="SUPFAM" id="SSF55785">
    <property type="entry name" value="PYP-like sensor domain (PAS domain)"/>
    <property type="match status" value="7"/>
</dbReference>
<dbReference type="Gene3D" id="3.30.450.20">
    <property type="entry name" value="PAS domain"/>
    <property type="match status" value="7"/>
</dbReference>
<dbReference type="PANTHER" id="PTHR43304">
    <property type="entry name" value="PHYTOCHROME-LIKE PROTEIN CPH1"/>
    <property type="match status" value="1"/>
</dbReference>
<dbReference type="GO" id="GO:0000155">
    <property type="term" value="F:phosphorelay sensor kinase activity"/>
    <property type="evidence" value="ECO:0007669"/>
    <property type="project" value="InterPro"/>
</dbReference>
<dbReference type="Pfam" id="PF00512">
    <property type="entry name" value="HisKA"/>
    <property type="match status" value="1"/>
</dbReference>
<dbReference type="SUPFAM" id="SSF55874">
    <property type="entry name" value="ATPase domain of HSP90 chaperone/DNA topoisomerase II/histidine kinase"/>
    <property type="match status" value="1"/>
</dbReference>
<dbReference type="InterPro" id="IPR029016">
    <property type="entry name" value="GAF-like_dom_sf"/>
</dbReference>
<dbReference type="Pfam" id="PF02518">
    <property type="entry name" value="HATPase_c"/>
    <property type="match status" value="1"/>
</dbReference>
<dbReference type="CDD" id="cd00082">
    <property type="entry name" value="HisKA"/>
    <property type="match status" value="1"/>
</dbReference>
<feature type="domain" description="PAS" evidence="7">
    <location>
        <begin position="2"/>
        <end position="75"/>
    </location>
</feature>
<name>A0A934WZA1_9BACT</name>
<dbReference type="Pfam" id="PF13426">
    <property type="entry name" value="PAS_9"/>
    <property type="match status" value="2"/>
</dbReference>
<feature type="domain" description="PAC" evidence="8">
    <location>
        <begin position="733"/>
        <end position="784"/>
    </location>
</feature>
<dbReference type="InterPro" id="IPR013767">
    <property type="entry name" value="PAS_fold"/>
</dbReference>
<dbReference type="NCBIfam" id="TIGR00229">
    <property type="entry name" value="sensory_box"/>
    <property type="match status" value="6"/>
</dbReference>
<dbReference type="PROSITE" id="PS50112">
    <property type="entry name" value="PAS"/>
    <property type="match status" value="5"/>
</dbReference>
<feature type="domain" description="Histidine kinase" evidence="6">
    <location>
        <begin position="1056"/>
        <end position="1269"/>
    </location>
</feature>
<dbReference type="InterPro" id="IPR013655">
    <property type="entry name" value="PAS_fold_3"/>
</dbReference>
<dbReference type="PROSITE" id="PS50109">
    <property type="entry name" value="HIS_KIN"/>
    <property type="match status" value="1"/>
</dbReference>
<keyword evidence="3" id="KW-0597">Phosphoprotein</keyword>
<dbReference type="InterPro" id="IPR035965">
    <property type="entry name" value="PAS-like_dom_sf"/>
</dbReference>
<dbReference type="PRINTS" id="PR00344">
    <property type="entry name" value="BCTRLSENSOR"/>
</dbReference>
<reference evidence="9" key="1">
    <citation type="submission" date="2021-01" db="EMBL/GenBank/DDBJ databases">
        <title>Marivirga aurantiaca sp. nov., isolated from intertidal surface sediments.</title>
        <authorList>
            <person name="Zhang M."/>
        </authorList>
    </citation>
    <scope>NUCLEOTIDE SEQUENCE</scope>
    <source>
        <strain evidence="9">S37H4</strain>
    </source>
</reference>
<keyword evidence="5" id="KW-0418">Kinase</keyword>
<dbReference type="EC" id="2.7.13.3" evidence="2"/>
<evidence type="ECO:0000256" key="4">
    <source>
        <dbReference type="ARBA" id="ARBA00022679"/>
    </source>
</evidence>
<dbReference type="SMART" id="SM00388">
    <property type="entry name" value="HisKA"/>
    <property type="match status" value="1"/>
</dbReference>
<dbReference type="InterPro" id="IPR000014">
    <property type="entry name" value="PAS"/>
</dbReference>
<dbReference type="GO" id="GO:0006355">
    <property type="term" value="P:regulation of DNA-templated transcription"/>
    <property type="evidence" value="ECO:0007669"/>
    <property type="project" value="InterPro"/>
</dbReference>
<evidence type="ECO:0000313" key="9">
    <source>
        <dbReference type="EMBL" id="MBK6265759.1"/>
    </source>
</evidence>
<dbReference type="InterPro" id="IPR013656">
    <property type="entry name" value="PAS_4"/>
</dbReference>
<evidence type="ECO:0000259" key="8">
    <source>
        <dbReference type="PROSITE" id="PS50113"/>
    </source>
</evidence>
<feature type="domain" description="PAS" evidence="7">
    <location>
        <begin position="534"/>
        <end position="586"/>
    </location>
</feature>
<dbReference type="SMART" id="SM00091">
    <property type="entry name" value="PAS"/>
    <property type="match status" value="6"/>
</dbReference>
<dbReference type="InterPro" id="IPR036097">
    <property type="entry name" value="HisK_dim/P_sf"/>
</dbReference>
<dbReference type="InterPro" id="IPR004358">
    <property type="entry name" value="Sig_transdc_His_kin-like_C"/>
</dbReference>
<dbReference type="RefSeq" id="WP_201431439.1">
    <property type="nucleotide sequence ID" value="NZ_JAEQBW010000005.1"/>
</dbReference>
<dbReference type="Pfam" id="PF13185">
    <property type="entry name" value="GAF_2"/>
    <property type="match status" value="1"/>
</dbReference>
<feature type="domain" description="PAC" evidence="8">
    <location>
        <begin position="979"/>
        <end position="1031"/>
    </location>
</feature>
<proteinExistence type="predicted"/>
<evidence type="ECO:0000256" key="2">
    <source>
        <dbReference type="ARBA" id="ARBA00012438"/>
    </source>
</evidence>
<feature type="domain" description="PAS" evidence="7">
    <location>
        <begin position="902"/>
        <end position="974"/>
    </location>
</feature>
<dbReference type="InterPro" id="IPR036890">
    <property type="entry name" value="HATPase_C_sf"/>
</dbReference>
<dbReference type="Gene3D" id="3.30.565.10">
    <property type="entry name" value="Histidine kinase-like ATPase, C-terminal domain"/>
    <property type="match status" value="1"/>
</dbReference>
<evidence type="ECO:0000256" key="1">
    <source>
        <dbReference type="ARBA" id="ARBA00000085"/>
    </source>
</evidence>
<feature type="domain" description="PAS" evidence="7">
    <location>
        <begin position="409"/>
        <end position="480"/>
    </location>
</feature>
<keyword evidence="4" id="KW-0808">Transferase</keyword>
<protein>
    <recommendedName>
        <fullName evidence="2">histidine kinase</fullName>
        <ecNumber evidence="2">2.7.13.3</ecNumber>
    </recommendedName>
</protein>
<feature type="domain" description="PAC" evidence="8">
    <location>
        <begin position="485"/>
        <end position="537"/>
    </location>
</feature>
<dbReference type="InterPro" id="IPR000700">
    <property type="entry name" value="PAS-assoc_C"/>
</dbReference>
<dbReference type="SMART" id="SM00387">
    <property type="entry name" value="HATPase_c"/>
    <property type="match status" value="1"/>
</dbReference>
<feature type="domain" description="PAS" evidence="7">
    <location>
        <begin position="785"/>
        <end position="855"/>
    </location>
</feature>
<dbReference type="Proteomes" id="UP000611723">
    <property type="component" value="Unassembled WGS sequence"/>
</dbReference>
<evidence type="ECO:0000256" key="5">
    <source>
        <dbReference type="ARBA" id="ARBA00022777"/>
    </source>
</evidence>
<dbReference type="Pfam" id="PF08448">
    <property type="entry name" value="PAS_4"/>
    <property type="match status" value="1"/>
</dbReference>
<keyword evidence="10" id="KW-1185">Reference proteome</keyword>
<dbReference type="InterPro" id="IPR052162">
    <property type="entry name" value="Sensor_kinase/Photoreceptor"/>
</dbReference>
<dbReference type="CDD" id="cd00130">
    <property type="entry name" value="PAS"/>
    <property type="match status" value="6"/>
</dbReference>
<dbReference type="InterPro" id="IPR003661">
    <property type="entry name" value="HisK_dim/P_dom"/>
</dbReference>
<evidence type="ECO:0000256" key="3">
    <source>
        <dbReference type="ARBA" id="ARBA00022553"/>
    </source>
</evidence>
<dbReference type="AlphaFoldDB" id="A0A934WZA1"/>
<sequence length="1269" mass="146753">MKDNEYKKILDQSPDIICSLDEEGKFIYVNKVARRVLGYQIEEMIGNLFENFVFEEDIVKIQAVFNNLKKGVQEANSKNRFLHKNGSHISLLLSAQWDQHEQIMYCVAKDVTDTNLASSQANFNNLFNSSPNAKWIFSLISNKIYDVNETAIESYGYTREEFLQMSITDFRSISEITKARKAYRRINNKASISLGVFTHHKKNGTAMRMDVSEQIVWYNGEECRMLICKDATEKQLIRDLEVLERKIMEDSIHIDFNLELLLKTYVKGLEELFVEMKVSVLKVEDNKIWNLASPTLPQEYVASIQGLTIGPAVGSCGTAAFTKERVIVTDISTHPLWKDYKAVALAHDLKSCWSQPIFNYQKEVIATFGIYYDSVKKPGKLELEVFNRSATLLSLILENHQKSKALLASNERFNYVHRATNDAIYDWDVENDCFYWGESFQRIFGHQMDTILELKDWVALMYPNEHEEAQPKWDAFIADPEQTKWAREFRLKRADGSYAYVDEIGHLIRDKHGKPKRMIGVLRDRSQQKLEEHRLKLMESVITNTNDAILITEAESFDEPGPKIIFVNEAFSKMTGYKAEEVIGKSPRILQGPNTDKAKLKELGEAIRNWQSFQITTINYKKSGEEFWIDFSVSPVADESGAFTHWIAIQRDVTEEKKLRDLLENATSMARIGSWEIDVKAKKLYFSDMTKEIHEVARDFQPPYNSGIGFYREDVRGIVKAHTDDAIKNKLSWDYELPIITAKGNERWIRSIGKPEFKNGECIKIFGSFQDIHQRKMAELELHKAFDDKKAILESISDGFFLVDNKWIVTYWNKEAEKLLQTPKKSIINKNLWDVFNDAVDLPSYNYYHKAMQEHVSVEFEDYYDPINKWFEISAYPSGKGLSVYFKDITERKQSEALLKQSNERFEKVTEATNDAIWDWDIENDSLYRGSGFNKIFGYDVSKKLHSKDFWTDKFHPEDMIKISSSIEEAIADENTKNWTQEYRIIRDDGQTAFVIDRGVIIRNSTGKAIRMVGAITDVTHRKEYEKSLKQLNEKLSMRAKELALSNIELEQFAFVASHDLQEPLRMVTSFLTQLEKKYTEVLDEKGKQYIYFAVDGAKRMRQIILDLLEFSRAGKKAENSEKVDVKELIEEVCQLQRKSIEEKSAKIISHKLPNVLLNKAPFLQVFQNLIGNALKYCHPEIAPEIVISAKESKNQYTFSIKDNGIGIETEYFDKIFVIFQRLHASEEYNGTGMGLAIVKKIIEQNGGEIWLESIVGKGSVFYFTISKK</sequence>
<gene>
    <name evidence="9" type="ORF">JKA74_12005</name>
</gene>
<dbReference type="InterPro" id="IPR001610">
    <property type="entry name" value="PAC"/>
</dbReference>
<dbReference type="InterPro" id="IPR005467">
    <property type="entry name" value="His_kinase_dom"/>
</dbReference>
<dbReference type="PANTHER" id="PTHR43304:SF1">
    <property type="entry name" value="PAC DOMAIN-CONTAINING PROTEIN"/>
    <property type="match status" value="1"/>
</dbReference>
<dbReference type="Gene3D" id="3.30.450.40">
    <property type="match status" value="1"/>
</dbReference>
<comment type="caution">
    <text evidence="9">The sequence shown here is derived from an EMBL/GenBank/DDBJ whole genome shotgun (WGS) entry which is preliminary data.</text>
</comment>
<evidence type="ECO:0000313" key="10">
    <source>
        <dbReference type="Proteomes" id="UP000611723"/>
    </source>
</evidence>
<comment type="catalytic activity">
    <reaction evidence="1">
        <text>ATP + protein L-histidine = ADP + protein N-phospho-L-histidine.</text>
        <dbReference type="EC" id="2.7.13.3"/>
    </reaction>
</comment>
<dbReference type="Pfam" id="PF00989">
    <property type="entry name" value="PAS"/>
    <property type="match status" value="1"/>
</dbReference>
<dbReference type="EMBL" id="JAEQBW010000005">
    <property type="protein sequence ID" value="MBK6265759.1"/>
    <property type="molecule type" value="Genomic_DNA"/>
</dbReference>
<evidence type="ECO:0000259" key="6">
    <source>
        <dbReference type="PROSITE" id="PS50109"/>
    </source>
</evidence>
<dbReference type="SUPFAM" id="SSF47384">
    <property type="entry name" value="Homodimeric domain of signal transducing histidine kinase"/>
    <property type="match status" value="1"/>
</dbReference>
<dbReference type="InterPro" id="IPR003594">
    <property type="entry name" value="HATPase_dom"/>
</dbReference>
<dbReference type="SUPFAM" id="SSF55781">
    <property type="entry name" value="GAF domain-like"/>
    <property type="match status" value="1"/>
</dbReference>
<dbReference type="Gene3D" id="1.10.287.130">
    <property type="match status" value="1"/>
</dbReference>